<evidence type="ECO:0000313" key="3">
    <source>
        <dbReference type="Proteomes" id="UP000631114"/>
    </source>
</evidence>
<comment type="caution">
    <text evidence="2">The sequence shown here is derived from an EMBL/GenBank/DDBJ whole genome shotgun (WGS) entry which is preliminary data.</text>
</comment>
<evidence type="ECO:0000313" key="2">
    <source>
        <dbReference type="EMBL" id="KAF9609761.1"/>
    </source>
</evidence>
<protein>
    <submittedName>
        <fullName evidence="2">Uncharacterized protein</fullName>
    </submittedName>
</protein>
<reference evidence="2 3" key="1">
    <citation type="submission" date="2020-10" db="EMBL/GenBank/DDBJ databases">
        <title>The Coptis chinensis genome and diversification of protoberbering-type alkaloids.</title>
        <authorList>
            <person name="Wang B."/>
            <person name="Shu S."/>
            <person name="Song C."/>
            <person name="Liu Y."/>
        </authorList>
    </citation>
    <scope>NUCLEOTIDE SEQUENCE [LARGE SCALE GENOMIC DNA]</scope>
    <source>
        <strain evidence="2">HL-2020</strain>
        <tissue evidence="2">Leaf</tissue>
    </source>
</reference>
<gene>
    <name evidence="2" type="ORF">IFM89_018209</name>
</gene>
<feature type="region of interest" description="Disordered" evidence="1">
    <location>
        <begin position="1"/>
        <end position="24"/>
    </location>
</feature>
<evidence type="ECO:0000256" key="1">
    <source>
        <dbReference type="SAM" id="MobiDB-lite"/>
    </source>
</evidence>
<accession>A0A835M3V2</accession>
<name>A0A835M3V2_9MAGN</name>
<dbReference type="AlphaFoldDB" id="A0A835M3V2"/>
<dbReference type="Proteomes" id="UP000631114">
    <property type="component" value="Unassembled WGS sequence"/>
</dbReference>
<proteinExistence type="predicted"/>
<keyword evidence="3" id="KW-1185">Reference proteome</keyword>
<dbReference type="EMBL" id="JADFTS010000004">
    <property type="protein sequence ID" value="KAF9609761.1"/>
    <property type="molecule type" value="Genomic_DNA"/>
</dbReference>
<organism evidence="2 3">
    <name type="scientific">Coptis chinensis</name>
    <dbReference type="NCBI Taxonomy" id="261450"/>
    <lineage>
        <taxon>Eukaryota</taxon>
        <taxon>Viridiplantae</taxon>
        <taxon>Streptophyta</taxon>
        <taxon>Embryophyta</taxon>
        <taxon>Tracheophyta</taxon>
        <taxon>Spermatophyta</taxon>
        <taxon>Magnoliopsida</taxon>
        <taxon>Ranunculales</taxon>
        <taxon>Ranunculaceae</taxon>
        <taxon>Coptidoideae</taxon>
        <taxon>Coptis</taxon>
    </lineage>
</organism>
<dbReference type="OrthoDB" id="1302507at2759"/>
<sequence length="242" mass="27226">MEKEYDGKKNIDIRRTPPSKKKDGFYSHSLEHIEDNVKVVEMDFGQCRGSTKSRNGYLTNVHVEMGDQRYSTHYYAELKQNAYCLCNMLLAKMSPNACSRHFDDNSSGDRFVVKVRISGSSAARIFFEHAVRIQAAPEVQSKARNCRNHCSKFWSSEFHFLTGGGLISDMMAKRATGGMTSLVTSDKCIFESPHVILGPIGPSSRLYATLPTLFEVVHLGMANQSLKPLSKLFRKSEELDIS</sequence>